<dbReference type="Pfam" id="PF00171">
    <property type="entry name" value="Aldedh"/>
    <property type="match status" value="1"/>
</dbReference>
<dbReference type="SUPFAM" id="SSF53720">
    <property type="entry name" value="ALDH-like"/>
    <property type="match status" value="1"/>
</dbReference>
<evidence type="ECO:0000256" key="1">
    <source>
        <dbReference type="ARBA" id="ARBA00023002"/>
    </source>
</evidence>
<reference evidence="5" key="1">
    <citation type="submission" date="2022-12" db="EMBL/GenBank/DDBJ databases">
        <title>Jiella pelagia sp. nov., isolated from phosphonate enriched culture of Northwest Pacific surface seawater.</title>
        <authorList>
            <person name="Shin D.Y."/>
            <person name="Hwang C.Y."/>
        </authorList>
    </citation>
    <scope>NUCLEOTIDE SEQUENCE</scope>
    <source>
        <strain evidence="5">HL-NP1</strain>
    </source>
</reference>
<dbReference type="Gene3D" id="3.40.309.10">
    <property type="entry name" value="Aldehyde Dehydrogenase, Chain A, domain 2"/>
    <property type="match status" value="1"/>
</dbReference>
<feature type="active site" evidence="2">
    <location>
        <position position="47"/>
    </location>
</feature>
<feature type="domain" description="Aldehyde dehydrogenase" evidence="4">
    <location>
        <begin position="2"/>
        <end position="273"/>
    </location>
</feature>
<sequence>MTGTGPAAGAPLVADRRVRHVTFTGSVPTGISVMTAAARNVATVVLELGGKSPLVVLADADLDAAAEGAIGAIFENAGQICSAGSRLIVERGAHQGLVARVEEKARALRMGHGLTRPTLGPLNSEAHLGRVAGKIDAAKARGLTSLIGGNVASDPSTGEGWFFEATIFDDVAAADPLVTDEIFGPVLTVQVAEDAEHALELANGTDYALVAGVYTRDFGTAHRLAREIDAGQVFVNEYFAGGIEVPFGGNRLSGFGREKGFAAMRNYLRTKSVAARIG</sequence>
<evidence type="ECO:0000259" key="4">
    <source>
        <dbReference type="Pfam" id="PF00171"/>
    </source>
</evidence>
<evidence type="ECO:0000313" key="6">
    <source>
        <dbReference type="Proteomes" id="UP001164020"/>
    </source>
</evidence>
<evidence type="ECO:0000256" key="3">
    <source>
        <dbReference type="RuleBase" id="RU003345"/>
    </source>
</evidence>
<dbReference type="InterPro" id="IPR016161">
    <property type="entry name" value="Ald_DH/histidinol_DH"/>
</dbReference>
<dbReference type="InterPro" id="IPR016162">
    <property type="entry name" value="Ald_DH_N"/>
</dbReference>
<organism evidence="5 6">
    <name type="scientific">Jiella pelagia</name>
    <dbReference type="NCBI Taxonomy" id="2986949"/>
    <lineage>
        <taxon>Bacteria</taxon>
        <taxon>Pseudomonadati</taxon>
        <taxon>Pseudomonadota</taxon>
        <taxon>Alphaproteobacteria</taxon>
        <taxon>Hyphomicrobiales</taxon>
        <taxon>Aurantimonadaceae</taxon>
        <taxon>Jiella</taxon>
    </lineage>
</organism>
<proteinExistence type="inferred from homology"/>
<dbReference type="PROSITE" id="PS00070">
    <property type="entry name" value="ALDEHYDE_DEHYDR_CYS"/>
    <property type="match status" value="1"/>
</dbReference>
<dbReference type="PANTHER" id="PTHR11699">
    <property type="entry name" value="ALDEHYDE DEHYDROGENASE-RELATED"/>
    <property type="match status" value="1"/>
</dbReference>
<keyword evidence="6" id="KW-1185">Reference proteome</keyword>
<dbReference type="Gene3D" id="3.40.605.10">
    <property type="entry name" value="Aldehyde Dehydrogenase, Chain A, domain 1"/>
    <property type="match status" value="1"/>
</dbReference>
<dbReference type="PROSITE" id="PS00687">
    <property type="entry name" value="ALDEHYDE_DEHYDR_GLU"/>
    <property type="match status" value="1"/>
</dbReference>
<evidence type="ECO:0000313" key="5">
    <source>
        <dbReference type="EMBL" id="WAP68281.1"/>
    </source>
</evidence>
<dbReference type="RefSeq" id="WP_268880757.1">
    <property type="nucleotide sequence ID" value="NZ_CP114029.1"/>
</dbReference>
<accession>A0ABY7BWT0</accession>
<dbReference type="InterPro" id="IPR016163">
    <property type="entry name" value="Ald_DH_C"/>
</dbReference>
<dbReference type="Proteomes" id="UP001164020">
    <property type="component" value="Chromosome"/>
</dbReference>
<protein>
    <submittedName>
        <fullName evidence="5">Aldehyde dehydrogenase family protein</fullName>
    </submittedName>
</protein>
<dbReference type="InterPro" id="IPR015590">
    <property type="entry name" value="Aldehyde_DH_dom"/>
</dbReference>
<dbReference type="InterPro" id="IPR029510">
    <property type="entry name" value="Ald_DH_CS_GLU"/>
</dbReference>
<comment type="similarity">
    <text evidence="3">Belongs to the aldehyde dehydrogenase family.</text>
</comment>
<name>A0ABY7BWT0_9HYPH</name>
<keyword evidence="1 3" id="KW-0560">Oxidoreductase</keyword>
<gene>
    <name evidence="5" type="ORF">OH818_23495</name>
</gene>
<evidence type="ECO:0000256" key="2">
    <source>
        <dbReference type="PROSITE-ProRule" id="PRU10007"/>
    </source>
</evidence>
<dbReference type="EMBL" id="CP114029">
    <property type="protein sequence ID" value="WAP68281.1"/>
    <property type="molecule type" value="Genomic_DNA"/>
</dbReference>
<dbReference type="InterPro" id="IPR016160">
    <property type="entry name" value="Ald_DH_CS_CYS"/>
</dbReference>